<dbReference type="Proteomes" id="UP001166585">
    <property type="component" value="Unassembled WGS sequence"/>
</dbReference>
<comment type="caution">
    <text evidence="1">The sequence shown here is derived from an EMBL/GenBank/DDBJ whole genome shotgun (WGS) entry which is preliminary data.</text>
</comment>
<sequence>MDKPFIFVAGLGRCGTTMVMTMLDRGGFPVGDVPPAYEDRTPLRPGKVMMADLEPFRGVAIKWIDPTLAKLPPLMRARTIWLERDPIEQARSQFKLLGLKATRAQVRALASGIRSDTVKARQIVDRLGPVLPMTFERILAAPIIEAARIRDFLGHLDIGKASAAVIRRHTACAPDLIIEARLMRKALNG</sequence>
<dbReference type="RefSeq" id="WP_213754047.1">
    <property type="nucleotide sequence ID" value="NZ_JAHCQH010000014.1"/>
</dbReference>
<evidence type="ECO:0008006" key="3">
    <source>
        <dbReference type="Google" id="ProtNLM"/>
    </source>
</evidence>
<organism evidence="1 2">
    <name type="scientific">Ancylobacter radicis</name>
    <dbReference type="NCBI Taxonomy" id="2836179"/>
    <lineage>
        <taxon>Bacteria</taxon>
        <taxon>Pseudomonadati</taxon>
        <taxon>Pseudomonadota</taxon>
        <taxon>Alphaproteobacteria</taxon>
        <taxon>Hyphomicrobiales</taxon>
        <taxon>Xanthobacteraceae</taxon>
        <taxon>Ancylobacter</taxon>
    </lineage>
</organism>
<keyword evidence="2" id="KW-1185">Reference proteome</keyword>
<gene>
    <name evidence="1" type="ORF">KIP89_03615</name>
</gene>
<dbReference type="EMBL" id="JAHCQH010000014">
    <property type="protein sequence ID" value="MBS9476187.1"/>
    <property type="molecule type" value="Genomic_DNA"/>
</dbReference>
<protein>
    <recommendedName>
        <fullName evidence="3">Sulfotransferase family protein</fullName>
    </recommendedName>
</protein>
<reference evidence="1" key="1">
    <citation type="submission" date="2021-05" db="EMBL/GenBank/DDBJ databases">
        <authorList>
            <person name="Sun Q."/>
            <person name="Inoue M."/>
        </authorList>
    </citation>
    <scope>NUCLEOTIDE SEQUENCE</scope>
    <source>
        <strain evidence="1">VKM B-3255</strain>
    </source>
</reference>
<evidence type="ECO:0000313" key="1">
    <source>
        <dbReference type="EMBL" id="MBS9476187.1"/>
    </source>
</evidence>
<proteinExistence type="predicted"/>
<dbReference type="Gene3D" id="3.40.50.300">
    <property type="entry name" value="P-loop containing nucleotide triphosphate hydrolases"/>
    <property type="match status" value="1"/>
</dbReference>
<dbReference type="InterPro" id="IPR027417">
    <property type="entry name" value="P-loop_NTPase"/>
</dbReference>
<evidence type="ECO:0000313" key="2">
    <source>
        <dbReference type="Proteomes" id="UP001166585"/>
    </source>
</evidence>
<accession>A0ABS5R729</accession>
<dbReference type="SUPFAM" id="SSF52540">
    <property type="entry name" value="P-loop containing nucleoside triphosphate hydrolases"/>
    <property type="match status" value="1"/>
</dbReference>
<name>A0ABS5R729_9HYPH</name>